<protein>
    <submittedName>
        <fullName evidence="2">Winged helix-turn-helix domain-containing protein</fullName>
    </submittedName>
</protein>
<dbReference type="InterPro" id="IPR036388">
    <property type="entry name" value="WH-like_DNA-bd_sf"/>
</dbReference>
<dbReference type="Pfam" id="PF00126">
    <property type="entry name" value="HTH_1"/>
    <property type="match status" value="1"/>
</dbReference>
<feature type="domain" description="HTH lysR-type" evidence="1">
    <location>
        <begin position="39"/>
        <end position="99"/>
    </location>
</feature>
<reference evidence="2 3" key="1">
    <citation type="submission" date="2020-08" db="EMBL/GenBank/DDBJ databases">
        <title>Bridging the membrane lipid divide: bacteria of the FCB group superphylum have the potential to synthesize archaeal ether lipids.</title>
        <authorList>
            <person name="Villanueva L."/>
            <person name="Von Meijenfeldt F.A.B."/>
            <person name="Westbye A.B."/>
            <person name="Yadav S."/>
            <person name="Hopmans E.C."/>
            <person name="Dutilh B.E."/>
            <person name="Sinninghe Damste J.S."/>
        </authorList>
    </citation>
    <scope>NUCLEOTIDE SEQUENCE [LARGE SCALE GENOMIC DNA]</scope>
    <source>
        <strain evidence="2">NIOZ-UU47</strain>
    </source>
</reference>
<gene>
    <name evidence="2" type="ORF">H8E41_06515</name>
</gene>
<dbReference type="Proteomes" id="UP000614424">
    <property type="component" value="Unassembled WGS sequence"/>
</dbReference>
<dbReference type="InterPro" id="IPR000847">
    <property type="entry name" value="LysR_HTH_N"/>
</dbReference>
<dbReference type="SUPFAM" id="SSF46785">
    <property type="entry name" value="Winged helix' DNA-binding domain"/>
    <property type="match status" value="1"/>
</dbReference>
<evidence type="ECO:0000313" key="3">
    <source>
        <dbReference type="Proteomes" id="UP000614424"/>
    </source>
</evidence>
<evidence type="ECO:0000259" key="1">
    <source>
        <dbReference type="Pfam" id="PF00126"/>
    </source>
</evidence>
<dbReference type="AlphaFoldDB" id="A0A8J6TFJ9"/>
<dbReference type="EMBL" id="JACNJZ010000093">
    <property type="protein sequence ID" value="MBC8317542.1"/>
    <property type="molecule type" value="Genomic_DNA"/>
</dbReference>
<dbReference type="PANTHER" id="PTHR30432">
    <property type="entry name" value="TRANSCRIPTIONAL REGULATOR MODE"/>
    <property type="match status" value="1"/>
</dbReference>
<sequence>MPRKSKQKKNRINGISSCWRGRLWLDGPEGTFLGYGRIVLLERIEEFGSISKAARSMEMSYKHAWDLLDSMNRQSSDKLVETFRGGKDGGGARLTEAGRQAVKLFWKVHAKFQCFLDQETAELKEILGENGPDI</sequence>
<name>A0A8J6TFJ9_9BACT</name>
<comment type="caution">
    <text evidence="2">The sequence shown here is derived from an EMBL/GenBank/DDBJ whole genome shotgun (WGS) entry which is preliminary data.</text>
</comment>
<accession>A0A8J6TFJ9</accession>
<proteinExistence type="predicted"/>
<dbReference type="InterPro" id="IPR051815">
    <property type="entry name" value="Molybdate_resp_trans_reg"/>
</dbReference>
<organism evidence="2 3">
    <name type="scientific">Candidatus Desulfobia pelagia</name>
    <dbReference type="NCBI Taxonomy" id="2841692"/>
    <lineage>
        <taxon>Bacteria</taxon>
        <taxon>Pseudomonadati</taxon>
        <taxon>Thermodesulfobacteriota</taxon>
        <taxon>Desulfobulbia</taxon>
        <taxon>Desulfobulbales</taxon>
        <taxon>Desulfobulbaceae</taxon>
        <taxon>Candidatus Desulfobia</taxon>
    </lineage>
</organism>
<dbReference type="Gene3D" id="1.10.10.10">
    <property type="entry name" value="Winged helix-like DNA-binding domain superfamily/Winged helix DNA-binding domain"/>
    <property type="match status" value="1"/>
</dbReference>
<dbReference type="PANTHER" id="PTHR30432:SF1">
    <property type="entry name" value="DNA-BINDING TRANSCRIPTIONAL DUAL REGULATOR MODE"/>
    <property type="match status" value="1"/>
</dbReference>
<evidence type="ECO:0000313" key="2">
    <source>
        <dbReference type="EMBL" id="MBC8317542.1"/>
    </source>
</evidence>
<dbReference type="GO" id="GO:0003700">
    <property type="term" value="F:DNA-binding transcription factor activity"/>
    <property type="evidence" value="ECO:0007669"/>
    <property type="project" value="InterPro"/>
</dbReference>
<dbReference type="InterPro" id="IPR036390">
    <property type="entry name" value="WH_DNA-bd_sf"/>
</dbReference>